<dbReference type="EMBL" id="JAPTSV010000002">
    <property type="protein sequence ID" value="KAJ1530434.1"/>
    <property type="molecule type" value="Genomic_DNA"/>
</dbReference>
<keyword evidence="10 16" id="KW-1133">Transmembrane helix</keyword>
<dbReference type="Pfam" id="PF01239">
    <property type="entry name" value="PPTA"/>
    <property type="match status" value="5"/>
</dbReference>
<evidence type="ECO:0000256" key="12">
    <source>
        <dbReference type="ARBA" id="ARBA00047658"/>
    </source>
</evidence>
<dbReference type="PROSITE" id="PS51147">
    <property type="entry name" value="PFTA"/>
    <property type="match status" value="5"/>
</dbReference>
<feature type="transmembrane region" description="Helical" evidence="16">
    <location>
        <begin position="956"/>
        <end position="977"/>
    </location>
</feature>
<evidence type="ECO:0000256" key="9">
    <source>
        <dbReference type="ARBA" id="ARBA00022847"/>
    </source>
</evidence>
<feature type="binding site" evidence="13">
    <location>
        <position position="607"/>
    </location>
    <ligand>
        <name>Na(+)</name>
        <dbReference type="ChEBI" id="CHEBI:29101"/>
        <label>1</label>
    </ligand>
</feature>
<feature type="transmembrane region" description="Helical" evidence="16">
    <location>
        <begin position="650"/>
        <end position="668"/>
    </location>
</feature>
<dbReference type="SUPFAM" id="SSF161070">
    <property type="entry name" value="SNF-like"/>
    <property type="match status" value="1"/>
</dbReference>
<comment type="subcellular location">
    <subcellularLocation>
        <location evidence="1">Membrane</location>
        <topology evidence="1">Multi-pass membrane protein</topology>
    </subcellularLocation>
</comment>
<dbReference type="SUPFAM" id="SSF52058">
    <property type="entry name" value="L domain-like"/>
    <property type="match status" value="1"/>
</dbReference>
<evidence type="ECO:0000256" key="2">
    <source>
        <dbReference type="ARBA" id="ARBA00006459"/>
    </source>
</evidence>
<dbReference type="InterPro" id="IPR037272">
    <property type="entry name" value="SNS_sf"/>
</dbReference>
<feature type="binding site" evidence="13">
    <location>
        <position position="971"/>
    </location>
    <ligand>
        <name>Na(+)</name>
        <dbReference type="ChEBI" id="CHEBI:29101"/>
        <label>1</label>
    </ligand>
</feature>
<evidence type="ECO:0000256" key="3">
    <source>
        <dbReference type="ARBA" id="ARBA00006734"/>
    </source>
</evidence>
<keyword evidence="6" id="KW-0808">Transferase</keyword>
<dbReference type="PROSITE" id="PS00610">
    <property type="entry name" value="NA_NEUROTRAN_SYMP_1"/>
    <property type="match status" value="1"/>
</dbReference>
<evidence type="ECO:0000256" key="5">
    <source>
        <dbReference type="ARBA" id="ARBA00022602"/>
    </source>
</evidence>
<feature type="region of interest" description="Disordered" evidence="15">
    <location>
        <begin position="498"/>
        <end position="527"/>
    </location>
</feature>
<feature type="compositionally biased region" description="Basic and acidic residues" evidence="15">
    <location>
        <begin position="725"/>
        <end position="741"/>
    </location>
</feature>
<sequence>MHGRLKVKTTKEQEEEKRQKRAQKVQQYRAAYGRIAEKRQAGEKDEEALQISQQILEMIPDIHSLWNYRREILEHLKETVSEDELQRRLELERSLTETCLRANPKSYGAWHHRTWSIDAMPRPDWQRELALCTKFLSMDERNFHCWDYRRFVVGRAAVPPEHELAFTDEKIAVNFSNYSCWHYRTKLLPLVHPDPLRVRPVNEDQHKHELELVQNAAFTDPTDQSAWFYQRWLLGRSRLPQSVTRALVSPGLCLVALVHPVRVRGHQFLIGSEPLRGTWRAADGQSSSSVWVRNLDVAADGVSARHVAPPEFGAMLSPALASVMTEELDACRQLLEFEPDSKWTLLTSALLMQTIDRHAYEAETLHTLDELVELDYQRASYYRDLRSRLVVEYALERQRGDAVDLTGLQLTALYHAPLLALVKTLVLDDNRLRRPLPQLAALQCCETLSLDRNDLSSLSGWGAMPALTSLSVRDNALDSVAALADLAGCPGLRSLDLRGNPVADGAKRGGTSPTTEGGPGGPAGLARSMSLRAKRGGASPTDGGHPGFGRQRSYSFMGNQTLTPRAVARLSLAHAESAGAAAAGSRAARGGWNNQLDFLFSCISVSVGLGNVWRFPYLCYKNGGGTFMLTYFVAMLLCGIPMFFQEVALGQYLGAGGMTIVGTICPILRGTGYATMAIVFLLDVYYCVIVAWTLFYLIATFSSLPGLPWETCGNPVHEPSLVSGRGRESSPGHSDDPRFGRQADNLTGSLGRALGDAGLRPRTPVEEYWDRRVLQLSAGLDSPGGMQWELLGCLLLGWLIVYLIICRGLHESGKIVWFTALFPYAIMLALAARAVTLPGAQDGLRFLFTPDWAALLSAGPWIDGATQIFFSYSIGVGTLPALGSYNAFHHNCHKDAIITCVVNSLTCVLAGGITFAILGYIAHVHGEEVKDVVSSGPGLVFITYPEVVQQLPGAPVWAFIFFFMLLILGVDSEFCNVESFVTGMVDRWPEALQPRRKQFTLAVCLLMFVLAVPMVTQGGMYVFQLMDIYAASGISLLWVALFQTVAVSWVFGVDRFAGCVREMTGVNPGVLWRLCWLVLAPAVMLGIFLWSVVQYVPIRYGDYEYPGWGEALGLLVSCSSMVWIPGYAVYYMLSTEGTFMERLTQGLTARIKPNLQRRPTLVLERVATPVSDSEADFL</sequence>
<evidence type="ECO:0000256" key="10">
    <source>
        <dbReference type="ARBA" id="ARBA00022989"/>
    </source>
</evidence>
<dbReference type="GO" id="GO:0006865">
    <property type="term" value="P:amino acid transport"/>
    <property type="evidence" value="ECO:0007669"/>
    <property type="project" value="TreeGrafter"/>
</dbReference>
<comment type="similarity">
    <text evidence="3">Belongs to the protein prenyltransferase subunit alpha family.</text>
</comment>
<evidence type="ECO:0000313" key="18">
    <source>
        <dbReference type="Proteomes" id="UP001075354"/>
    </source>
</evidence>
<dbReference type="Pfam" id="PF00209">
    <property type="entry name" value="SNF"/>
    <property type="match status" value="1"/>
</dbReference>
<keyword evidence="8" id="KW-0677">Repeat</keyword>
<dbReference type="Gene3D" id="3.80.10.10">
    <property type="entry name" value="Ribonuclease Inhibitor"/>
    <property type="match status" value="1"/>
</dbReference>
<feature type="transmembrane region" description="Helical" evidence="16">
    <location>
        <begin position="1112"/>
        <end position="1133"/>
    </location>
</feature>
<evidence type="ECO:0000256" key="8">
    <source>
        <dbReference type="ARBA" id="ARBA00022737"/>
    </source>
</evidence>
<comment type="similarity">
    <text evidence="2 14">Belongs to the sodium:neurotransmitter symporter (SNF) (TC 2.A.22) family.</text>
</comment>
<feature type="transmembrane region" description="Helical" evidence="16">
    <location>
        <begin position="1071"/>
        <end position="1092"/>
    </location>
</feature>
<feature type="binding site" evidence="13">
    <location>
        <position position="972"/>
    </location>
    <ligand>
        <name>Na(+)</name>
        <dbReference type="ChEBI" id="CHEBI:29101"/>
        <label>1</label>
    </ligand>
</feature>
<dbReference type="PANTHER" id="PTHR11616:SF254">
    <property type="entry name" value="TRANSPORTER"/>
    <property type="match status" value="1"/>
</dbReference>
<keyword evidence="4 14" id="KW-0813">Transport</keyword>
<feature type="transmembrane region" description="Helical" evidence="16">
    <location>
        <begin position="900"/>
        <end position="922"/>
    </location>
</feature>
<keyword evidence="13" id="KW-0479">Metal-binding</keyword>
<dbReference type="InterPro" id="IPR032675">
    <property type="entry name" value="LRR_dom_sf"/>
</dbReference>
<keyword evidence="13" id="KW-0915">Sodium</keyword>
<proteinExistence type="inferred from homology"/>
<gene>
    <name evidence="17" type="ORF">ONE63_005341</name>
</gene>
<keyword evidence="11 16" id="KW-0472">Membrane</keyword>
<protein>
    <recommendedName>
        <fullName evidence="14">Transporter</fullName>
    </recommendedName>
</protein>
<dbReference type="InterPro" id="IPR002088">
    <property type="entry name" value="Prenyl_trans_a"/>
</dbReference>
<dbReference type="PANTHER" id="PTHR11616">
    <property type="entry name" value="SODIUM/CHLORIDE DEPENDENT TRANSPORTER"/>
    <property type="match status" value="1"/>
</dbReference>
<feature type="binding site" evidence="13">
    <location>
        <position position="611"/>
    </location>
    <ligand>
        <name>Na(+)</name>
        <dbReference type="ChEBI" id="CHEBI:29101"/>
        <label>1</label>
    </ligand>
</feature>
<keyword evidence="18" id="KW-1185">Reference proteome</keyword>
<feature type="region of interest" description="Disordered" evidence="15">
    <location>
        <begin position="1"/>
        <end position="23"/>
    </location>
</feature>
<dbReference type="GO" id="GO:0035725">
    <property type="term" value="P:sodium ion transmembrane transport"/>
    <property type="evidence" value="ECO:0007669"/>
    <property type="project" value="TreeGrafter"/>
</dbReference>
<dbReference type="GO" id="GO:0015293">
    <property type="term" value="F:symporter activity"/>
    <property type="evidence" value="ECO:0007669"/>
    <property type="project" value="UniProtKB-KW"/>
</dbReference>
<evidence type="ECO:0000256" key="4">
    <source>
        <dbReference type="ARBA" id="ARBA00022448"/>
    </source>
</evidence>
<dbReference type="GO" id="GO:0046872">
    <property type="term" value="F:metal ion binding"/>
    <property type="evidence" value="ECO:0007669"/>
    <property type="project" value="UniProtKB-KW"/>
</dbReference>
<feature type="transmembrane region" description="Helical" evidence="16">
    <location>
        <begin position="869"/>
        <end position="888"/>
    </location>
</feature>
<feature type="transmembrane region" description="Helical" evidence="16">
    <location>
        <begin position="1028"/>
        <end position="1051"/>
    </location>
</feature>
<accession>A0AAV7XVQ3</accession>
<dbReference type="PRINTS" id="PR00176">
    <property type="entry name" value="NANEUSMPORT"/>
</dbReference>
<dbReference type="CDD" id="cd11496">
    <property type="entry name" value="SLC6sbd-TauT-like"/>
    <property type="match status" value="1"/>
</dbReference>
<name>A0AAV7XVQ3_9NEOP</name>
<dbReference type="Gene3D" id="2.60.40.1130">
    <property type="entry name" value="Rab geranylgeranyltransferase alpha-subunit, insert domain"/>
    <property type="match status" value="1"/>
</dbReference>
<dbReference type="Gene3D" id="1.25.40.120">
    <property type="entry name" value="Protein prenylyltransferase"/>
    <property type="match status" value="1"/>
</dbReference>
<comment type="catalytic activity">
    <reaction evidence="12">
        <text>geranylgeranyl diphosphate + L-cysteinyl-[protein] = S-geranylgeranyl-L-cysteinyl-[protein] + diphosphate</text>
        <dbReference type="Rhea" id="RHEA:21240"/>
        <dbReference type="Rhea" id="RHEA-COMP:10131"/>
        <dbReference type="Rhea" id="RHEA-COMP:11537"/>
        <dbReference type="ChEBI" id="CHEBI:29950"/>
        <dbReference type="ChEBI" id="CHEBI:33019"/>
        <dbReference type="ChEBI" id="CHEBI:57533"/>
        <dbReference type="ChEBI" id="CHEBI:86021"/>
        <dbReference type="EC" id="2.5.1.60"/>
    </reaction>
</comment>
<dbReference type="Proteomes" id="UP001075354">
    <property type="component" value="Chromosome 2"/>
</dbReference>
<dbReference type="GO" id="GO:0005886">
    <property type="term" value="C:plasma membrane"/>
    <property type="evidence" value="ECO:0007669"/>
    <property type="project" value="TreeGrafter"/>
</dbReference>
<dbReference type="GO" id="GO:0004663">
    <property type="term" value="F:Rab geranylgeranyltransferase activity"/>
    <property type="evidence" value="ECO:0007669"/>
    <property type="project" value="UniProtKB-EC"/>
</dbReference>
<keyword evidence="9 14" id="KW-0769">Symport</keyword>
<feature type="transmembrane region" description="Helical" evidence="16">
    <location>
        <begin position="598"/>
        <end position="615"/>
    </location>
</feature>
<feature type="binding site" evidence="13">
    <location>
        <position position="968"/>
    </location>
    <ligand>
        <name>Na(+)</name>
        <dbReference type="ChEBI" id="CHEBI:29101"/>
        <label>1</label>
    </ligand>
</feature>
<feature type="binding site" evidence="13">
    <location>
        <position position="903"/>
    </location>
    <ligand>
        <name>Na(+)</name>
        <dbReference type="ChEBI" id="CHEBI:29101"/>
        <label>1</label>
    </ligand>
</feature>
<comment type="caution">
    <text evidence="17">The sequence shown here is derived from an EMBL/GenBank/DDBJ whole genome shotgun (WGS) entry which is preliminary data.</text>
</comment>
<dbReference type="InterPro" id="IPR000175">
    <property type="entry name" value="Na/ntran_symport"/>
</dbReference>
<feature type="transmembrane region" description="Helical" evidence="16">
    <location>
        <begin position="680"/>
        <end position="699"/>
    </location>
</feature>
<evidence type="ECO:0000256" key="6">
    <source>
        <dbReference type="ARBA" id="ARBA00022679"/>
    </source>
</evidence>
<feature type="transmembrane region" description="Helical" evidence="16">
    <location>
        <begin position="817"/>
        <end position="836"/>
    </location>
</feature>
<feature type="binding site" evidence="13">
    <location>
        <position position="871"/>
    </location>
    <ligand>
        <name>Na(+)</name>
        <dbReference type="ChEBI" id="CHEBI:29101"/>
        <label>1</label>
    </ligand>
</feature>
<dbReference type="AlphaFoldDB" id="A0AAV7XVQ3"/>
<evidence type="ECO:0000256" key="14">
    <source>
        <dbReference type="RuleBase" id="RU003732"/>
    </source>
</evidence>
<evidence type="ECO:0000256" key="1">
    <source>
        <dbReference type="ARBA" id="ARBA00004141"/>
    </source>
</evidence>
<feature type="transmembrane region" description="Helical" evidence="16">
    <location>
        <begin position="786"/>
        <end position="805"/>
    </location>
</feature>
<dbReference type="SUPFAM" id="SSF48439">
    <property type="entry name" value="Protein prenylyltransferase"/>
    <property type="match status" value="1"/>
</dbReference>
<evidence type="ECO:0000256" key="7">
    <source>
        <dbReference type="ARBA" id="ARBA00022692"/>
    </source>
</evidence>
<evidence type="ECO:0000256" key="13">
    <source>
        <dbReference type="PIRSR" id="PIRSR600175-1"/>
    </source>
</evidence>
<feature type="transmembrane region" description="Helical" evidence="16">
    <location>
        <begin position="627"/>
        <end position="644"/>
    </location>
</feature>
<keyword evidence="7 14" id="KW-0812">Transmembrane</keyword>
<evidence type="ECO:0000256" key="11">
    <source>
        <dbReference type="ARBA" id="ARBA00023136"/>
    </source>
</evidence>
<evidence type="ECO:0000256" key="15">
    <source>
        <dbReference type="SAM" id="MobiDB-lite"/>
    </source>
</evidence>
<keyword evidence="5" id="KW-0637">Prenyltransferase</keyword>
<evidence type="ECO:0000313" key="17">
    <source>
        <dbReference type="EMBL" id="KAJ1530434.1"/>
    </source>
</evidence>
<feature type="transmembrane region" description="Helical" evidence="16">
    <location>
        <begin position="998"/>
        <end position="1016"/>
    </location>
</feature>
<feature type="compositionally biased region" description="Basic and acidic residues" evidence="15">
    <location>
        <begin position="9"/>
        <end position="18"/>
    </location>
</feature>
<feature type="region of interest" description="Disordered" evidence="15">
    <location>
        <begin position="720"/>
        <end position="741"/>
    </location>
</feature>
<organism evidence="17 18">
    <name type="scientific">Megalurothrips usitatus</name>
    <name type="common">bean blossom thrips</name>
    <dbReference type="NCBI Taxonomy" id="439358"/>
    <lineage>
        <taxon>Eukaryota</taxon>
        <taxon>Metazoa</taxon>
        <taxon>Ecdysozoa</taxon>
        <taxon>Arthropoda</taxon>
        <taxon>Hexapoda</taxon>
        <taxon>Insecta</taxon>
        <taxon>Pterygota</taxon>
        <taxon>Neoptera</taxon>
        <taxon>Paraneoptera</taxon>
        <taxon>Thysanoptera</taxon>
        <taxon>Terebrantia</taxon>
        <taxon>Thripoidea</taxon>
        <taxon>Thripidae</taxon>
        <taxon>Megalurothrips</taxon>
    </lineage>
</organism>
<reference evidence="17" key="1">
    <citation type="submission" date="2022-12" db="EMBL/GenBank/DDBJ databases">
        <title>Chromosome-level genome assembly of the bean flower thrips Megalurothrips usitatus.</title>
        <authorList>
            <person name="Ma L."/>
            <person name="Liu Q."/>
            <person name="Li H."/>
            <person name="Cai W."/>
        </authorList>
    </citation>
    <scope>NUCLEOTIDE SEQUENCE</scope>
    <source>
        <strain evidence="17">Cailab_2022a</strain>
    </source>
</reference>
<evidence type="ECO:0000256" key="16">
    <source>
        <dbReference type="SAM" id="Phobius"/>
    </source>
</evidence>
<dbReference type="FunFam" id="1.25.40.120:FF:000035">
    <property type="entry name" value="Geranylgeranyl transferase type-2 subunit alpha"/>
    <property type="match status" value="1"/>
</dbReference>
<dbReference type="PROSITE" id="PS50267">
    <property type="entry name" value="NA_NEUROTRAN_SYMP_3"/>
    <property type="match status" value="1"/>
</dbReference>